<dbReference type="AlphaFoldDB" id="A0A9P5TJR8"/>
<proteinExistence type="predicted"/>
<name>A0A9P5TJR8_GYMJU</name>
<evidence type="ECO:0000313" key="1">
    <source>
        <dbReference type="EMBL" id="KAF8884580.1"/>
    </source>
</evidence>
<comment type="caution">
    <text evidence="1">The sequence shown here is derived from an EMBL/GenBank/DDBJ whole genome shotgun (WGS) entry which is preliminary data.</text>
</comment>
<keyword evidence="2" id="KW-1185">Reference proteome</keyword>
<reference evidence="1" key="1">
    <citation type="submission" date="2020-11" db="EMBL/GenBank/DDBJ databases">
        <authorList>
            <consortium name="DOE Joint Genome Institute"/>
            <person name="Ahrendt S."/>
            <person name="Riley R."/>
            <person name="Andreopoulos W."/>
            <person name="LaButti K."/>
            <person name="Pangilinan J."/>
            <person name="Ruiz-duenas F.J."/>
            <person name="Barrasa J.M."/>
            <person name="Sanchez-Garcia M."/>
            <person name="Camarero S."/>
            <person name="Miyauchi S."/>
            <person name="Serrano A."/>
            <person name="Linde D."/>
            <person name="Babiker R."/>
            <person name="Drula E."/>
            <person name="Ayuso-Fernandez I."/>
            <person name="Pacheco R."/>
            <person name="Padilla G."/>
            <person name="Ferreira P."/>
            <person name="Barriuso J."/>
            <person name="Kellner H."/>
            <person name="Castanera R."/>
            <person name="Alfaro M."/>
            <person name="Ramirez L."/>
            <person name="Pisabarro A.G."/>
            <person name="Kuo A."/>
            <person name="Tritt A."/>
            <person name="Lipzen A."/>
            <person name="He G."/>
            <person name="Yan M."/>
            <person name="Ng V."/>
            <person name="Cullen D."/>
            <person name="Martin F."/>
            <person name="Rosso M.-N."/>
            <person name="Henrissat B."/>
            <person name="Hibbett D."/>
            <person name="Martinez A.T."/>
            <person name="Grigoriev I.V."/>
        </authorList>
    </citation>
    <scope>NUCLEOTIDE SEQUENCE</scope>
    <source>
        <strain evidence="1">AH 44721</strain>
    </source>
</reference>
<protein>
    <submittedName>
        <fullName evidence="1">Uncharacterized protein</fullName>
    </submittedName>
</protein>
<sequence>MNVASCVISGSAALFMFHPDAFIPNDVDFYVSSSGADKFTTALHARGYREKEEQPMQTLYGKTFALRVGRLYKIGVTGMVNLIITRDANPFNTLVQFHTTLVMNAITSDAVISLYPTTTLSGEGVVTVNTEKTRRCFMKYLTWGFKLSTLFSPHTCLTTAYCRKTTRSIEDKDVLVIPFTETGSKETALSDFSPFHWRIDALGRSRTGLPGKLLLFPKKRVYF</sequence>
<dbReference type="EMBL" id="JADNYJ010000107">
    <property type="protein sequence ID" value="KAF8884580.1"/>
    <property type="molecule type" value="Genomic_DNA"/>
</dbReference>
<evidence type="ECO:0000313" key="2">
    <source>
        <dbReference type="Proteomes" id="UP000724874"/>
    </source>
</evidence>
<dbReference type="Proteomes" id="UP000724874">
    <property type="component" value="Unassembled WGS sequence"/>
</dbReference>
<gene>
    <name evidence="1" type="ORF">CPB84DRAFT_1685844</name>
</gene>
<dbReference type="OrthoDB" id="3067340at2759"/>
<organism evidence="1 2">
    <name type="scientific">Gymnopilus junonius</name>
    <name type="common">Spectacular rustgill mushroom</name>
    <name type="synonym">Gymnopilus spectabilis subsp. junonius</name>
    <dbReference type="NCBI Taxonomy" id="109634"/>
    <lineage>
        <taxon>Eukaryota</taxon>
        <taxon>Fungi</taxon>
        <taxon>Dikarya</taxon>
        <taxon>Basidiomycota</taxon>
        <taxon>Agaricomycotina</taxon>
        <taxon>Agaricomycetes</taxon>
        <taxon>Agaricomycetidae</taxon>
        <taxon>Agaricales</taxon>
        <taxon>Agaricineae</taxon>
        <taxon>Hymenogastraceae</taxon>
        <taxon>Gymnopilus</taxon>
    </lineage>
</organism>
<accession>A0A9P5TJR8</accession>